<proteinExistence type="predicted"/>
<evidence type="ECO:0000313" key="2">
    <source>
        <dbReference type="Proteomes" id="UP000593564"/>
    </source>
</evidence>
<comment type="caution">
    <text evidence="1">The sequence shown here is derived from an EMBL/GenBank/DDBJ whole genome shotgun (WGS) entry which is preliminary data.</text>
</comment>
<sequence>MVLGSSNLKIKNEALLIKWWWRFASEPNPLRKRVIFEKYNWDNKRWDIS</sequence>
<name>A0A7J7HIH3_CAMSI</name>
<dbReference type="EMBL" id="JACBKZ010000004">
    <property type="protein sequence ID" value="KAF5952519.1"/>
    <property type="molecule type" value="Genomic_DNA"/>
</dbReference>
<protein>
    <recommendedName>
        <fullName evidence="3">Reverse transcriptase zinc-binding domain-containing protein</fullName>
    </recommendedName>
</protein>
<organism evidence="1 2">
    <name type="scientific">Camellia sinensis</name>
    <name type="common">Tea plant</name>
    <name type="synonym">Thea sinensis</name>
    <dbReference type="NCBI Taxonomy" id="4442"/>
    <lineage>
        <taxon>Eukaryota</taxon>
        <taxon>Viridiplantae</taxon>
        <taxon>Streptophyta</taxon>
        <taxon>Embryophyta</taxon>
        <taxon>Tracheophyta</taxon>
        <taxon>Spermatophyta</taxon>
        <taxon>Magnoliopsida</taxon>
        <taxon>eudicotyledons</taxon>
        <taxon>Gunneridae</taxon>
        <taxon>Pentapetalae</taxon>
        <taxon>asterids</taxon>
        <taxon>Ericales</taxon>
        <taxon>Theaceae</taxon>
        <taxon>Camellia</taxon>
    </lineage>
</organism>
<evidence type="ECO:0000313" key="1">
    <source>
        <dbReference type="EMBL" id="KAF5952519.1"/>
    </source>
</evidence>
<keyword evidence="2" id="KW-1185">Reference proteome</keyword>
<gene>
    <name evidence="1" type="ORF">HYC85_010463</name>
</gene>
<dbReference type="Proteomes" id="UP000593564">
    <property type="component" value="Unassembled WGS sequence"/>
</dbReference>
<reference evidence="2" key="1">
    <citation type="journal article" date="2020" name="Nat. Commun.">
        <title>Genome assembly of wild tea tree DASZ reveals pedigree and selection history of tea varieties.</title>
        <authorList>
            <person name="Zhang W."/>
            <person name="Zhang Y."/>
            <person name="Qiu H."/>
            <person name="Guo Y."/>
            <person name="Wan H."/>
            <person name="Zhang X."/>
            <person name="Scossa F."/>
            <person name="Alseekh S."/>
            <person name="Zhang Q."/>
            <person name="Wang P."/>
            <person name="Xu L."/>
            <person name="Schmidt M.H."/>
            <person name="Jia X."/>
            <person name="Li D."/>
            <person name="Zhu A."/>
            <person name="Guo F."/>
            <person name="Chen W."/>
            <person name="Ni D."/>
            <person name="Usadel B."/>
            <person name="Fernie A.R."/>
            <person name="Wen W."/>
        </authorList>
    </citation>
    <scope>NUCLEOTIDE SEQUENCE [LARGE SCALE GENOMIC DNA]</scope>
    <source>
        <strain evidence="2">cv. G240</strain>
    </source>
</reference>
<reference evidence="1 2" key="2">
    <citation type="submission" date="2020-07" db="EMBL/GenBank/DDBJ databases">
        <title>Genome assembly of wild tea tree DASZ reveals pedigree and selection history of tea varieties.</title>
        <authorList>
            <person name="Zhang W."/>
        </authorList>
    </citation>
    <scope>NUCLEOTIDE SEQUENCE [LARGE SCALE GENOMIC DNA]</scope>
    <source>
        <strain evidence="2">cv. G240</strain>
        <tissue evidence="1">Leaf</tissue>
    </source>
</reference>
<evidence type="ECO:0008006" key="3">
    <source>
        <dbReference type="Google" id="ProtNLM"/>
    </source>
</evidence>
<accession>A0A7J7HIH3</accession>
<dbReference type="AlphaFoldDB" id="A0A7J7HIH3"/>